<feature type="region of interest" description="Disordered" evidence="6">
    <location>
        <begin position="1705"/>
        <end position="1810"/>
    </location>
</feature>
<feature type="region of interest" description="Disordered" evidence="6">
    <location>
        <begin position="715"/>
        <end position="743"/>
    </location>
</feature>
<keyword evidence="8" id="KW-1185">Reference proteome</keyword>
<feature type="region of interest" description="Disordered" evidence="6">
    <location>
        <begin position="599"/>
        <end position="621"/>
    </location>
</feature>
<evidence type="ECO:0000313" key="8">
    <source>
        <dbReference type="Proteomes" id="UP000326939"/>
    </source>
</evidence>
<feature type="compositionally biased region" description="Low complexity" evidence="6">
    <location>
        <begin position="1757"/>
        <end position="1772"/>
    </location>
</feature>
<evidence type="ECO:0008006" key="9">
    <source>
        <dbReference type="Google" id="ProtNLM"/>
    </source>
</evidence>
<dbReference type="Pfam" id="PF07899">
    <property type="entry name" value="Frigida"/>
    <property type="match status" value="2"/>
</dbReference>
<dbReference type="Proteomes" id="UP000326939">
    <property type="component" value="Chromosome 5"/>
</dbReference>
<feature type="coiled-coil region" evidence="5">
    <location>
        <begin position="1299"/>
        <end position="1347"/>
    </location>
</feature>
<keyword evidence="4" id="KW-0287">Flowering</keyword>
<keyword evidence="5" id="KW-0175">Coiled coil</keyword>
<evidence type="ECO:0000256" key="5">
    <source>
        <dbReference type="SAM" id="Coils"/>
    </source>
</evidence>
<accession>A0A5N5MMN3</accession>
<dbReference type="PANTHER" id="PTHR31791:SF60">
    <property type="entry name" value="FRIGIDA-LIKE PROTEIN 5"/>
    <property type="match status" value="1"/>
</dbReference>
<reference evidence="8" key="1">
    <citation type="journal article" date="2019" name="Gigascience">
        <title>De novo genome assembly of the endangered Acer yangbiense, a plant species with extremely small populations endemic to Yunnan Province, China.</title>
        <authorList>
            <person name="Yang J."/>
            <person name="Wariss H.M."/>
            <person name="Tao L."/>
            <person name="Zhang R."/>
            <person name="Yun Q."/>
            <person name="Hollingsworth P."/>
            <person name="Dao Z."/>
            <person name="Luo G."/>
            <person name="Guo H."/>
            <person name="Ma Y."/>
            <person name="Sun W."/>
        </authorList>
    </citation>
    <scope>NUCLEOTIDE SEQUENCE [LARGE SCALE GENOMIC DNA]</scope>
    <source>
        <strain evidence="8">cv. br00</strain>
    </source>
</reference>
<feature type="coiled-coil region" evidence="5">
    <location>
        <begin position="975"/>
        <end position="1102"/>
    </location>
</feature>
<keyword evidence="3" id="KW-0221">Differentiation</keyword>
<feature type="coiled-coil region" evidence="5">
    <location>
        <begin position="274"/>
        <end position="308"/>
    </location>
</feature>
<dbReference type="GO" id="GO:0030154">
    <property type="term" value="P:cell differentiation"/>
    <property type="evidence" value="ECO:0007669"/>
    <property type="project" value="UniProtKB-KW"/>
</dbReference>
<keyword evidence="2" id="KW-0217">Developmental protein</keyword>
<feature type="region of interest" description="Disordered" evidence="6">
    <location>
        <begin position="782"/>
        <end position="856"/>
    </location>
</feature>
<evidence type="ECO:0000256" key="2">
    <source>
        <dbReference type="ARBA" id="ARBA00022473"/>
    </source>
</evidence>
<dbReference type="PANTHER" id="PTHR31791">
    <property type="entry name" value="FRIGIDA-LIKE PROTEIN 3-RELATED"/>
    <property type="match status" value="1"/>
</dbReference>
<comment type="caution">
    <text evidence="7">The sequence shown here is derived from an EMBL/GenBank/DDBJ whole genome shotgun (WGS) entry which is preliminary data.</text>
</comment>
<feature type="compositionally biased region" description="Low complexity" evidence="6">
    <location>
        <begin position="727"/>
        <end position="739"/>
    </location>
</feature>
<evidence type="ECO:0000313" key="7">
    <source>
        <dbReference type="EMBL" id="KAB5556312.1"/>
    </source>
</evidence>
<evidence type="ECO:0000256" key="3">
    <source>
        <dbReference type="ARBA" id="ARBA00022782"/>
    </source>
</evidence>
<feature type="coiled-coil region" evidence="5">
    <location>
        <begin position="82"/>
        <end position="152"/>
    </location>
</feature>
<evidence type="ECO:0000256" key="1">
    <source>
        <dbReference type="ARBA" id="ARBA00008956"/>
    </source>
</evidence>
<organism evidence="7 8">
    <name type="scientific">Salix brachista</name>
    <dbReference type="NCBI Taxonomy" id="2182728"/>
    <lineage>
        <taxon>Eukaryota</taxon>
        <taxon>Viridiplantae</taxon>
        <taxon>Streptophyta</taxon>
        <taxon>Embryophyta</taxon>
        <taxon>Tracheophyta</taxon>
        <taxon>Spermatophyta</taxon>
        <taxon>Magnoliopsida</taxon>
        <taxon>eudicotyledons</taxon>
        <taxon>Gunneridae</taxon>
        <taxon>Pentapetalae</taxon>
        <taxon>rosids</taxon>
        <taxon>fabids</taxon>
        <taxon>Malpighiales</taxon>
        <taxon>Salicaceae</taxon>
        <taxon>Saliceae</taxon>
        <taxon>Salix</taxon>
    </lineage>
</organism>
<comment type="similarity">
    <text evidence="1">Belongs to the Frigida family.</text>
</comment>
<feature type="compositionally biased region" description="Low complexity" evidence="6">
    <location>
        <begin position="793"/>
        <end position="805"/>
    </location>
</feature>
<sequence>MEEKVSTELKNSELKQEIARKTMNELQEKASSVLLLCLQWKELEDHFDSIRGSIQAEKEEVERKEKVVRERERGVGVKEKRVEELVNEVKLKDQDFKEWRRELELKEINFGQKVRERYDEIELKEKKVEEEFREVALRKERVEKRFKEVEEDRRVGELFKEVKVKDDEFREWRKWAELKEKELQWKGREVEERLKEAGLKDRKVEERLKEVELMEKNVGKKNEEVELNRRKLEEGFRELELKSREVVEIIIGVELKEKELEERCRGVDLKGKQIEEVQLREKKLEERLREVELENKKCLERIKDFELKEKQLFDASNARVKSETVDCSLDANLHFSVKMDGKALQIFLNKGCKDDEKMKNEVSTALRLSSDPAKLVLDAMEGFYPPHLSEGDVEFKEVVVKRSCNLLLEQLMKISPTIKPHVRKEATKLAFLWMTKMTVDNQHCLDVLGFFNLLAAYGLASAFDSDELISRVVIIAGNRQTPEFLRVLELGDKIPGFIQNLILKKQPMEAIRFIFAFEMVNRFPPETILRDYLTGSKIAARKIRRSNSFEGLVESVNRRVADLMAVLKCVEEYKLETVFSPNTLKQQIKDVERQLSIRKTKLPDLDSKSPQPNLREKNRLAPKYAASAPVLPSKSVSATKPALNSTMVVACTATSTIPITVPSPPPTAASIASPFTVTSLCPITASIVNPVAPIDVTSPSTTAAAATSPIAVTSPSITASTTGSRVAPPSSTSASPSASVPKTEPVCPITASIANPVAPIDVTSPSTTAAAATSPIVVTSPSITASTTGSRVAPPSSTSASPSASVPKTEPVCQGGNKRRQAQYQGSDKHPQEQHQGGKKRPRIVKSSEAPIRAPSRQSTGFAPLVFVPLQRAGGPFINPNAPYLNTFGGHYYGGADDDLSFYPLQLLSSLPSAPVSCATVSSPISMEEKICRALKLTKLRQESFSRSLDEIHEQASSILALQRKNIETHFDSTFISIEDSAKELQTKERRLEEREKEIDSKEKEFEERCEEFIKLRDAEVEEHYKEIELKEKDFEERRREVELERKKLEGRRKEVEEEEELVRKKFAYEIELKEKEFEERQKEIEVERKKLDEKVELKEKQINEGYIEVSWLKLKVGEQLKECELKERRVEDRALEIEFERKRNVECLEELKLKQKEVELKEKHLEEQVKEVVLANKRFFKQDKELELKEKQLLEGFKEREMGILVKLKEEESKEWRRELGLKEINFGQKVRERYDEFELKEKKFEEEFREVALREERVEKRFREVEEKERRVGELFKEAKVKDDEFREWRKGIELKEKELELKGRDVEERLKEVELMEKNVGKRSEEVELNRSKLEEGFRELELKSREVEEIIIGAELKEKELEERWRGVDLKGKQIEEVQLREKKLEERLREVELENKKCLERIKEFELKEKQLFDASSARVKSETVDCSLDANLHFSVKMDGKALQIFLNKGCKDDEKMKNEVSIVLRLSSDPAKLVLDAMEGFYPPHLREGDVEFKEVVVKRSCNLLLEQLMKISPTIKPHVRKEATKLAFLWMTKMTVDNQHCLDVLGFFSLLASYGLASAFDSDELISRLVIIARNRQTPEFLRVLELGDKIPGFIQNLILKKQPMEAIRFIFSFEMVYRFPPETILRDYLTCSKIAARKIRWSSNSIEGLVESLNRRVSDLVAVLKCVEDYKLESIFSPNTLKQQIKDVERQLSMRKTKLPDLDSKSPQPNLREKNRLAPKSAASAPVLPSKSVSATPSITAFTTGSRVAPPSSTSAPPSASVPKTDPPYQGGNKRRQAQYQGSDKPPREQHQGGNKRPRNQRLLDHKGFFLLAALNQPKKNSWQHRLAVKT</sequence>
<dbReference type="GO" id="GO:0009908">
    <property type="term" value="P:flower development"/>
    <property type="evidence" value="ECO:0007669"/>
    <property type="project" value="UniProtKB-KW"/>
</dbReference>
<feature type="coiled-coil region" evidence="5">
    <location>
        <begin position="1379"/>
        <end position="1413"/>
    </location>
</feature>
<protein>
    <recommendedName>
        <fullName evidence="9">FRIGIDA-like protein</fullName>
    </recommendedName>
</protein>
<evidence type="ECO:0000256" key="6">
    <source>
        <dbReference type="SAM" id="MobiDB-lite"/>
    </source>
</evidence>
<evidence type="ECO:0000256" key="4">
    <source>
        <dbReference type="ARBA" id="ARBA00023089"/>
    </source>
</evidence>
<dbReference type="InterPro" id="IPR012474">
    <property type="entry name" value="Frigida"/>
</dbReference>
<name>A0A5N5MMN3_9ROSI</name>
<dbReference type="EMBL" id="VDCV01000005">
    <property type="protein sequence ID" value="KAB5556312.1"/>
    <property type="molecule type" value="Genomic_DNA"/>
</dbReference>
<gene>
    <name evidence="7" type="ORF">DKX38_007221</name>
</gene>
<feature type="compositionally biased region" description="Polar residues" evidence="6">
    <location>
        <begin position="1740"/>
        <end position="1755"/>
    </location>
</feature>
<proteinExistence type="inferred from homology"/>